<evidence type="ECO:0000313" key="1">
    <source>
        <dbReference type="EMBL" id="NKY41618.1"/>
    </source>
</evidence>
<gene>
    <name evidence="1" type="ORF">HGA02_19475</name>
</gene>
<dbReference type="Proteomes" id="UP000777774">
    <property type="component" value="Unassembled WGS sequence"/>
</dbReference>
<reference evidence="1 2" key="1">
    <citation type="submission" date="2020-04" db="EMBL/GenBank/DDBJ databases">
        <title>MicrobeNet Type strains.</title>
        <authorList>
            <person name="Nicholson A.C."/>
        </authorList>
    </citation>
    <scope>NUCLEOTIDE SEQUENCE [LARGE SCALE GENOMIC DNA]</scope>
    <source>
        <strain evidence="1 2">ATCC BAA-787</strain>
    </source>
</reference>
<organism evidence="1 2">
    <name type="scientific">Cellulomonas septica</name>
    <dbReference type="NCBI Taxonomy" id="285080"/>
    <lineage>
        <taxon>Bacteria</taxon>
        <taxon>Bacillati</taxon>
        <taxon>Actinomycetota</taxon>
        <taxon>Actinomycetes</taxon>
        <taxon>Micrococcales</taxon>
        <taxon>Cellulomonadaceae</taxon>
        <taxon>Cellulomonas</taxon>
    </lineage>
</organism>
<accession>A0ABX1K4Y7</accession>
<keyword evidence="2" id="KW-1185">Reference proteome</keyword>
<name>A0ABX1K4Y7_9CELL</name>
<evidence type="ECO:0000313" key="2">
    <source>
        <dbReference type="Proteomes" id="UP000777774"/>
    </source>
</evidence>
<feature type="non-terminal residue" evidence="1">
    <location>
        <position position="1"/>
    </location>
</feature>
<sequence length="149" mass="14760">LVAAGATQVFGATLPAVQAAGFGALAPGAATRGDLTEAGTAALPSAEVVLGAARAAAGEDGHRPVLVVPFPAEIGLHPFASAQWTSALTGTWTGAASALPGLLVDTDPVRVATAALASDPSVLVVVHPDVLADVRDAVDRPDQVIAWSR</sequence>
<protein>
    <submittedName>
        <fullName evidence="1">Uncharacterized protein</fullName>
    </submittedName>
</protein>
<comment type="caution">
    <text evidence="1">The sequence shown here is derived from an EMBL/GenBank/DDBJ whole genome shotgun (WGS) entry which is preliminary data.</text>
</comment>
<dbReference type="EMBL" id="JAAXOY010000818">
    <property type="protein sequence ID" value="NKY41618.1"/>
    <property type="molecule type" value="Genomic_DNA"/>
</dbReference>
<dbReference type="RefSeq" id="WP_425483084.1">
    <property type="nucleotide sequence ID" value="NZ_JAAXOY010000818.1"/>
</dbReference>
<proteinExistence type="predicted"/>